<dbReference type="EMBL" id="JACHGK010000001">
    <property type="protein sequence ID" value="MBB6443657.1"/>
    <property type="molecule type" value="Genomic_DNA"/>
</dbReference>
<dbReference type="RefSeq" id="WP_221452168.1">
    <property type="nucleotide sequence ID" value="NZ_JACHGK010000001.1"/>
</dbReference>
<keyword evidence="3" id="KW-1185">Reference proteome</keyword>
<dbReference type="AlphaFoldDB" id="A0A7X0HQ03"/>
<dbReference type="Pfam" id="PF19767">
    <property type="entry name" value="DUF6254"/>
    <property type="match status" value="1"/>
</dbReference>
<dbReference type="Proteomes" id="UP000531594">
    <property type="component" value="Unassembled WGS sequence"/>
</dbReference>
<feature type="region of interest" description="Disordered" evidence="1">
    <location>
        <begin position="1"/>
        <end position="38"/>
    </location>
</feature>
<sequence length="38" mass="4508">MTKQKNEKERAWSVRKQDQKPHGKVKSLKELANEVRDS</sequence>
<evidence type="ECO:0000313" key="2">
    <source>
        <dbReference type="EMBL" id="MBB6443657.1"/>
    </source>
</evidence>
<gene>
    <name evidence="2" type="ORF">HNR53_000245</name>
</gene>
<organism evidence="2 3">
    <name type="scientific">Bacillus benzoevorans</name>
    <dbReference type="NCBI Taxonomy" id="1456"/>
    <lineage>
        <taxon>Bacteria</taxon>
        <taxon>Bacillati</taxon>
        <taxon>Bacillota</taxon>
        <taxon>Bacilli</taxon>
        <taxon>Bacillales</taxon>
        <taxon>Bacillaceae</taxon>
        <taxon>Bacillus</taxon>
    </lineage>
</organism>
<accession>A0A7X0HQ03</accession>
<name>A0A7X0HQ03_9BACI</name>
<protein>
    <submittedName>
        <fullName evidence="2">Uncharacterized protein</fullName>
    </submittedName>
</protein>
<evidence type="ECO:0000256" key="1">
    <source>
        <dbReference type="SAM" id="MobiDB-lite"/>
    </source>
</evidence>
<reference evidence="2 3" key="1">
    <citation type="submission" date="2020-08" db="EMBL/GenBank/DDBJ databases">
        <title>Genomic Encyclopedia of Type Strains, Phase IV (KMG-IV): sequencing the most valuable type-strain genomes for metagenomic binning, comparative biology and taxonomic classification.</title>
        <authorList>
            <person name="Goeker M."/>
        </authorList>
    </citation>
    <scope>NUCLEOTIDE SEQUENCE [LARGE SCALE GENOMIC DNA]</scope>
    <source>
        <strain evidence="2 3">DSM 5391</strain>
    </source>
</reference>
<dbReference type="InterPro" id="IPR046221">
    <property type="entry name" value="DUF6254"/>
</dbReference>
<comment type="caution">
    <text evidence="2">The sequence shown here is derived from an EMBL/GenBank/DDBJ whole genome shotgun (WGS) entry which is preliminary data.</text>
</comment>
<proteinExistence type="predicted"/>
<evidence type="ECO:0000313" key="3">
    <source>
        <dbReference type="Proteomes" id="UP000531594"/>
    </source>
</evidence>